<dbReference type="Proteomes" id="UP001302367">
    <property type="component" value="Chromosome 1"/>
</dbReference>
<dbReference type="EMBL" id="CP134184">
    <property type="protein sequence ID" value="WPA96509.1"/>
    <property type="molecule type" value="Genomic_DNA"/>
</dbReference>
<feature type="compositionally biased region" description="Polar residues" evidence="1">
    <location>
        <begin position="35"/>
        <end position="46"/>
    </location>
</feature>
<evidence type="ECO:0000313" key="3">
    <source>
        <dbReference type="Proteomes" id="UP001302367"/>
    </source>
</evidence>
<name>A0ABZ0NAI9_CERBT</name>
<feature type="region of interest" description="Disordered" evidence="1">
    <location>
        <begin position="265"/>
        <end position="480"/>
    </location>
</feature>
<reference evidence="2 3" key="1">
    <citation type="submission" date="2023-09" db="EMBL/GenBank/DDBJ databases">
        <title>Complete-Gapless Cercospora beticola genome.</title>
        <authorList>
            <person name="Wyatt N.A."/>
            <person name="Spanner R.E."/>
            <person name="Bolton M.D."/>
        </authorList>
    </citation>
    <scope>NUCLEOTIDE SEQUENCE [LARGE SCALE GENOMIC DNA]</scope>
    <source>
        <strain evidence="2">Cb09-40</strain>
    </source>
</reference>
<feature type="region of interest" description="Disordered" evidence="1">
    <location>
        <begin position="1"/>
        <end position="72"/>
    </location>
</feature>
<proteinExistence type="predicted"/>
<organism evidence="2 3">
    <name type="scientific">Cercospora beticola</name>
    <name type="common">Sugarbeet leaf spot fungus</name>
    <dbReference type="NCBI Taxonomy" id="122368"/>
    <lineage>
        <taxon>Eukaryota</taxon>
        <taxon>Fungi</taxon>
        <taxon>Dikarya</taxon>
        <taxon>Ascomycota</taxon>
        <taxon>Pezizomycotina</taxon>
        <taxon>Dothideomycetes</taxon>
        <taxon>Dothideomycetidae</taxon>
        <taxon>Mycosphaerellales</taxon>
        <taxon>Mycosphaerellaceae</taxon>
        <taxon>Cercospora</taxon>
    </lineage>
</organism>
<protein>
    <submittedName>
        <fullName evidence="2">Uncharacterized protein</fullName>
    </submittedName>
</protein>
<feature type="compositionally biased region" description="Basic and acidic residues" evidence="1">
    <location>
        <begin position="305"/>
        <end position="316"/>
    </location>
</feature>
<keyword evidence="3" id="KW-1185">Reference proteome</keyword>
<feature type="region of interest" description="Disordered" evidence="1">
    <location>
        <begin position="162"/>
        <end position="183"/>
    </location>
</feature>
<evidence type="ECO:0000313" key="2">
    <source>
        <dbReference type="EMBL" id="WPA96509.1"/>
    </source>
</evidence>
<feature type="compositionally biased region" description="Basic and acidic residues" evidence="1">
    <location>
        <begin position="49"/>
        <end position="61"/>
    </location>
</feature>
<evidence type="ECO:0000256" key="1">
    <source>
        <dbReference type="SAM" id="MobiDB-lite"/>
    </source>
</evidence>
<dbReference type="RefSeq" id="XP_065458146.1">
    <property type="nucleotide sequence ID" value="XM_065602074.1"/>
</dbReference>
<dbReference type="GeneID" id="90643724"/>
<feature type="compositionally biased region" description="Polar residues" evidence="1">
    <location>
        <begin position="372"/>
        <end position="392"/>
    </location>
</feature>
<sequence>MDAKHRPPNFSEQSGAEHEPSSSAGCAQAGKSDHNVSPANCTQPSTLIRGDRGSRASDGIDHSSSASQNTRIMRNETVNSAPHSGNTLPRRFILSLGEVISNGFDLISEALMPGLQSDDFDNHSLPRRVVDGSTDVPVDALPDVKMTSHRQNDIVGMDASHKFSEKPHNVGSTPDGLLSTPQRHCLPRRSFSAPTLASSQHASFKRSRAISVPDLEAGSASYLQVPREDASLPADGATSKTISSNIPEAFTAPELGVLPEEYGQDKQMTHKLAPEDSTVTQSLQTPRHCDVGNLQDRGSPQAAGEARRPNVQDEQHQASTGIANTLSGNQARIAGRRADLEHNVENEDSPISPHTRTAGSGSARQAAVEPDSAQNTQLQSPDFSPVTDTGQSKLRRSTRGSFELDGDAWIPQTPKVGPSVGTSNGFEQLKKSLRMTPILKLGESPEQATKRRSTLQKPHRPDTVDSQQQGRKDSGGGLIT</sequence>
<accession>A0ABZ0NAI9</accession>
<feature type="compositionally biased region" description="Polar residues" evidence="1">
    <location>
        <begin position="317"/>
        <end position="330"/>
    </location>
</feature>
<gene>
    <name evidence="2" type="ORF">RHO25_001116</name>
</gene>
<feature type="compositionally biased region" description="Basic and acidic residues" evidence="1">
    <location>
        <begin position="265"/>
        <end position="274"/>
    </location>
</feature>
<feature type="compositionally biased region" description="Polar residues" evidence="1">
    <location>
        <begin position="62"/>
        <end position="72"/>
    </location>
</feature>
<feature type="compositionally biased region" description="Basic and acidic residues" evidence="1">
    <location>
        <begin position="336"/>
        <end position="345"/>
    </location>
</feature>
<feature type="compositionally biased region" description="Polar residues" evidence="1">
    <location>
        <begin position="352"/>
        <end position="363"/>
    </location>
</feature>